<feature type="compositionally biased region" description="Polar residues" evidence="1">
    <location>
        <begin position="65"/>
        <end position="75"/>
    </location>
</feature>
<gene>
    <name evidence="2" type="ORF">C4D60_Mb07t04450</name>
</gene>
<organism evidence="2 3">
    <name type="scientific">Musa balbisiana</name>
    <name type="common">Banana</name>
    <dbReference type="NCBI Taxonomy" id="52838"/>
    <lineage>
        <taxon>Eukaryota</taxon>
        <taxon>Viridiplantae</taxon>
        <taxon>Streptophyta</taxon>
        <taxon>Embryophyta</taxon>
        <taxon>Tracheophyta</taxon>
        <taxon>Spermatophyta</taxon>
        <taxon>Magnoliopsida</taxon>
        <taxon>Liliopsida</taxon>
        <taxon>Zingiberales</taxon>
        <taxon>Musaceae</taxon>
        <taxon>Musa</taxon>
    </lineage>
</organism>
<feature type="region of interest" description="Disordered" evidence="1">
    <location>
        <begin position="45"/>
        <end position="81"/>
    </location>
</feature>
<name>A0A4S8JDF2_MUSBA</name>
<accession>A0A4S8JDF2</accession>
<dbReference type="Proteomes" id="UP000317650">
    <property type="component" value="Chromosome 7"/>
</dbReference>
<sequence length="81" mass="8983">MALASSRMSSRLPPSRHLLSLPPPPHGFFGLVFLQQMRRIGIVQTTPTVRRSADRAAHSPPHLSPSYQGLRSNPPSLKPHR</sequence>
<evidence type="ECO:0000313" key="2">
    <source>
        <dbReference type="EMBL" id="THU59665.1"/>
    </source>
</evidence>
<evidence type="ECO:0000313" key="3">
    <source>
        <dbReference type="Proteomes" id="UP000317650"/>
    </source>
</evidence>
<dbReference type="AlphaFoldDB" id="A0A4S8JDF2"/>
<comment type="caution">
    <text evidence="2">The sequence shown here is derived from an EMBL/GenBank/DDBJ whole genome shotgun (WGS) entry which is preliminary data.</text>
</comment>
<protein>
    <submittedName>
        <fullName evidence="2">Uncharacterized protein</fullName>
    </submittedName>
</protein>
<feature type="region of interest" description="Disordered" evidence="1">
    <location>
        <begin position="1"/>
        <end position="23"/>
    </location>
</feature>
<reference evidence="2 3" key="1">
    <citation type="journal article" date="2019" name="Nat. Plants">
        <title>Genome sequencing of Musa balbisiana reveals subgenome evolution and function divergence in polyploid bananas.</title>
        <authorList>
            <person name="Yao X."/>
        </authorList>
    </citation>
    <scope>NUCLEOTIDE SEQUENCE [LARGE SCALE GENOMIC DNA]</scope>
    <source>
        <strain evidence="3">cv. DH-PKW</strain>
        <tissue evidence="2">Leaves</tissue>
    </source>
</reference>
<dbReference type="EMBL" id="PYDT01000005">
    <property type="protein sequence ID" value="THU59665.1"/>
    <property type="molecule type" value="Genomic_DNA"/>
</dbReference>
<feature type="compositionally biased region" description="Low complexity" evidence="1">
    <location>
        <begin position="1"/>
        <end position="20"/>
    </location>
</feature>
<proteinExistence type="predicted"/>
<evidence type="ECO:0000256" key="1">
    <source>
        <dbReference type="SAM" id="MobiDB-lite"/>
    </source>
</evidence>
<keyword evidence="3" id="KW-1185">Reference proteome</keyword>